<dbReference type="GO" id="GO:0008270">
    <property type="term" value="F:zinc ion binding"/>
    <property type="evidence" value="ECO:0007669"/>
    <property type="project" value="UniProtKB-UniRule"/>
</dbReference>
<dbReference type="PANTHER" id="PTHR11533">
    <property type="entry name" value="PROTEASE M1 ZINC METALLOPROTEASE"/>
    <property type="match status" value="1"/>
</dbReference>
<keyword evidence="7 11" id="KW-0482">Metalloprotease</keyword>
<dbReference type="Pfam" id="PF11838">
    <property type="entry name" value="ERAP1_C"/>
    <property type="match status" value="1"/>
</dbReference>
<dbReference type="GO" id="GO:0043171">
    <property type="term" value="P:peptide catabolic process"/>
    <property type="evidence" value="ECO:0007669"/>
    <property type="project" value="TreeGrafter"/>
</dbReference>
<evidence type="ECO:0000256" key="9">
    <source>
        <dbReference type="PIRSR" id="PIRSR634016-3"/>
    </source>
</evidence>
<keyword evidence="3 11" id="KW-0645">Protease</keyword>
<keyword evidence="5 11" id="KW-0378">Hydrolase</keyword>
<dbReference type="GO" id="GO:0005737">
    <property type="term" value="C:cytoplasm"/>
    <property type="evidence" value="ECO:0007669"/>
    <property type="project" value="TreeGrafter"/>
</dbReference>
<evidence type="ECO:0000256" key="7">
    <source>
        <dbReference type="ARBA" id="ARBA00023049"/>
    </source>
</evidence>
<dbReference type="STRING" id="1314777.A0A165AHD6"/>
<evidence type="ECO:0000259" key="12">
    <source>
        <dbReference type="Pfam" id="PF01433"/>
    </source>
</evidence>
<reference evidence="15 16" key="1">
    <citation type="journal article" date="2016" name="Mol. Biol. Evol.">
        <title>Comparative Genomics of Early-Diverging Mushroom-Forming Fungi Provides Insights into the Origins of Lignocellulose Decay Capabilities.</title>
        <authorList>
            <person name="Nagy L.G."/>
            <person name="Riley R."/>
            <person name="Tritt A."/>
            <person name="Adam C."/>
            <person name="Daum C."/>
            <person name="Floudas D."/>
            <person name="Sun H."/>
            <person name="Yadav J.S."/>
            <person name="Pangilinan J."/>
            <person name="Larsson K.H."/>
            <person name="Matsuura K."/>
            <person name="Barry K."/>
            <person name="Labutti K."/>
            <person name="Kuo R."/>
            <person name="Ohm R.A."/>
            <person name="Bhattacharya S.S."/>
            <person name="Shirouzu T."/>
            <person name="Yoshinaga Y."/>
            <person name="Martin F.M."/>
            <person name="Grigoriev I.V."/>
            <person name="Hibbett D.S."/>
        </authorList>
    </citation>
    <scope>NUCLEOTIDE SEQUENCE [LARGE SCALE GENOMIC DNA]</scope>
    <source>
        <strain evidence="15 16">HHB9708</strain>
    </source>
</reference>
<sequence>MSTPSDIAKKYNPYRLPDNVKPVHYDLTIKTDLENLTFDGVATIDLKVAKDTTEIVFNAGEELALHDVTVRSTALKTEQVQSAKIVDKSNERAIVELSNALPAESSAQLKVSFTSKLTGSMLGYYYSTYKSEGKEIPYALTQFEPTFARRAFPCWDEPAIKATFDVTLLSRSNTVNLSNMPAISETPYTHKPNTATGGVVDTLSSLFHNLKVEVGLKTENVVHNNVEGEWKVTKFDTTPIMSTYLVAFANGPFEHIESSYTSPLSGKVRPLRVYATPDIIHQTQWGLDVKARVLPEYEKVFNIEFPLPKLDTLVAHDFDAGAMENWGLITGRTSAYLLDPKNADIRAKKRIASVQTHEVAHQWFGNIVTMAWWDNLWLNEGFATLMGEMIILNKLVLIQPDWNLYPEFGIEHLADALSLDSRRTSHPIEVPIEDANLINQIFDSLSYSKAGSVLRMLSAYAGEEAFLKGVSIYLKKHLYGNSVTTDLWDGIAEATGLDIRSLMNNWILKIGYPVLTVTETPEGITVRQDRFLSDGSPTLEENATIWQVPLAVLSADASGKASLNRTALLTERETSMKLDTSKPFKLNGGNVGVYRVLYSSERVDKIAQEAGKESSIFSLDDRMGLLSDGLALAQASLAKTSALLTVVDRLRNEKEQLVWKAVIDALGEVNSLFWLEGTIKENLRELRRSLFAPLVPTVGFTYPSDESVDAAELRTLVITQAALTGDPNVIKELQGRFETYMTSGSLADIPPDLIRITFRTAVKHGGRREWEKMKSIYLDPPTPTLQLAAIAAMCHTQDAKLIEETLKFTESVRTQDVVYFWSALRMNHGARSELAEYTMSNWDGIYKRFEKGFSQLSRIVAFAFDKLSASGDADKIEAFFKGKDTSAFSMSLAQTLELIKVNAKWRTNSLEDVEQWLVQWKKGSKL</sequence>
<keyword evidence="16" id="KW-1185">Reference proteome</keyword>
<accession>A0A165AHD6</accession>
<dbReference type="GO" id="GO:0070006">
    <property type="term" value="F:metalloaminopeptidase activity"/>
    <property type="evidence" value="ECO:0007669"/>
    <property type="project" value="TreeGrafter"/>
</dbReference>
<dbReference type="Proteomes" id="UP000076722">
    <property type="component" value="Unassembled WGS sequence"/>
</dbReference>
<feature type="domain" description="Aminopeptidase N-like N-terminal" evidence="14">
    <location>
        <begin position="21"/>
        <end position="190"/>
    </location>
</feature>
<evidence type="ECO:0000256" key="4">
    <source>
        <dbReference type="ARBA" id="ARBA00022723"/>
    </source>
</evidence>
<feature type="binding site" evidence="9">
    <location>
        <position position="361"/>
    </location>
    <ligand>
        <name>Zn(2+)</name>
        <dbReference type="ChEBI" id="CHEBI:29105"/>
        <note>catalytic</note>
    </ligand>
</feature>
<feature type="binding site" evidence="9">
    <location>
        <position position="357"/>
    </location>
    <ligand>
        <name>Zn(2+)</name>
        <dbReference type="ChEBI" id="CHEBI:29105"/>
        <note>catalytic</note>
    </ligand>
</feature>
<dbReference type="GO" id="GO:0006508">
    <property type="term" value="P:proteolysis"/>
    <property type="evidence" value="ECO:0007669"/>
    <property type="project" value="UniProtKB-KW"/>
</dbReference>
<dbReference type="PANTHER" id="PTHR11533:SF174">
    <property type="entry name" value="PUROMYCIN-SENSITIVE AMINOPEPTIDASE-RELATED"/>
    <property type="match status" value="1"/>
</dbReference>
<dbReference type="EMBL" id="KV419394">
    <property type="protein sequence ID" value="KZS98993.1"/>
    <property type="molecule type" value="Genomic_DNA"/>
</dbReference>
<dbReference type="Pfam" id="PF01433">
    <property type="entry name" value="Peptidase_M1"/>
    <property type="match status" value="1"/>
</dbReference>
<protein>
    <recommendedName>
        <fullName evidence="11">Aminopeptidase</fullName>
        <ecNumber evidence="11">3.4.11.-</ecNumber>
    </recommendedName>
</protein>
<dbReference type="InterPro" id="IPR050344">
    <property type="entry name" value="Peptidase_M1_aminopeptidases"/>
</dbReference>
<dbReference type="InterPro" id="IPR027268">
    <property type="entry name" value="Peptidase_M4/M1_CTD_sf"/>
</dbReference>
<feature type="site" description="Transition state stabilizer" evidence="10">
    <location>
        <position position="447"/>
    </location>
</feature>
<comment type="cofactor">
    <cofactor evidence="9 11">
        <name>Zn(2+)</name>
        <dbReference type="ChEBI" id="CHEBI:29105"/>
    </cofactor>
    <text evidence="9 11">Binds 1 zinc ion per subunit.</text>
</comment>
<dbReference type="GO" id="GO:0016020">
    <property type="term" value="C:membrane"/>
    <property type="evidence" value="ECO:0007669"/>
    <property type="project" value="TreeGrafter"/>
</dbReference>
<gene>
    <name evidence="15" type="ORF">SISNIDRAFT_480580</name>
</gene>
<dbReference type="EC" id="3.4.11.-" evidence="11"/>
<evidence type="ECO:0000256" key="8">
    <source>
        <dbReference type="PIRSR" id="PIRSR634016-1"/>
    </source>
</evidence>
<feature type="binding site" evidence="9">
    <location>
        <position position="380"/>
    </location>
    <ligand>
        <name>Zn(2+)</name>
        <dbReference type="ChEBI" id="CHEBI:29105"/>
        <note>catalytic</note>
    </ligand>
</feature>
<evidence type="ECO:0000313" key="15">
    <source>
        <dbReference type="EMBL" id="KZS98993.1"/>
    </source>
</evidence>
<dbReference type="Gene3D" id="1.25.50.20">
    <property type="match status" value="1"/>
</dbReference>
<dbReference type="InterPro" id="IPR034016">
    <property type="entry name" value="M1_APN-typ"/>
</dbReference>
<keyword evidence="2 11" id="KW-0031">Aminopeptidase</keyword>
<evidence type="ECO:0000256" key="3">
    <source>
        <dbReference type="ARBA" id="ARBA00022670"/>
    </source>
</evidence>
<feature type="domain" description="ERAP1-like C-terminal" evidence="13">
    <location>
        <begin position="584"/>
        <end position="900"/>
    </location>
</feature>
<dbReference type="CDD" id="cd09601">
    <property type="entry name" value="M1_APN-Q_like"/>
    <property type="match status" value="1"/>
</dbReference>
<dbReference type="SUPFAM" id="SSF55486">
    <property type="entry name" value="Metalloproteases ('zincins'), catalytic domain"/>
    <property type="match status" value="1"/>
</dbReference>
<feature type="active site" description="Proton acceptor" evidence="8">
    <location>
        <position position="358"/>
    </location>
</feature>
<dbReference type="InterPro" id="IPR024571">
    <property type="entry name" value="ERAP1-like_C_dom"/>
</dbReference>
<proteinExistence type="inferred from homology"/>
<dbReference type="InterPro" id="IPR045357">
    <property type="entry name" value="Aminopeptidase_N-like_N"/>
</dbReference>
<comment type="similarity">
    <text evidence="1 11">Belongs to the peptidase M1 family.</text>
</comment>
<organism evidence="15 16">
    <name type="scientific">Sistotremastrum niveocremeum HHB9708</name>
    <dbReference type="NCBI Taxonomy" id="1314777"/>
    <lineage>
        <taxon>Eukaryota</taxon>
        <taxon>Fungi</taxon>
        <taxon>Dikarya</taxon>
        <taxon>Basidiomycota</taxon>
        <taxon>Agaricomycotina</taxon>
        <taxon>Agaricomycetes</taxon>
        <taxon>Sistotremastrales</taxon>
        <taxon>Sistotremastraceae</taxon>
        <taxon>Sertulicium</taxon>
        <taxon>Sertulicium niveocremeum</taxon>
    </lineage>
</organism>
<dbReference type="Gene3D" id="2.60.40.1730">
    <property type="entry name" value="tricorn interacting facor f3 domain"/>
    <property type="match status" value="1"/>
</dbReference>
<dbReference type="AlphaFoldDB" id="A0A165AHD6"/>
<evidence type="ECO:0000256" key="10">
    <source>
        <dbReference type="PIRSR" id="PIRSR634016-4"/>
    </source>
</evidence>
<evidence type="ECO:0000256" key="6">
    <source>
        <dbReference type="ARBA" id="ARBA00022833"/>
    </source>
</evidence>
<evidence type="ECO:0000256" key="1">
    <source>
        <dbReference type="ARBA" id="ARBA00010136"/>
    </source>
</evidence>
<keyword evidence="6 9" id="KW-0862">Zinc</keyword>
<dbReference type="Pfam" id="PF17900">
    <property type="entry name" value="Peptidase_M1_N"/>
    <property type="match status" value="1"/>
</dbReference>
<dbReference type="FunFam" id="1.10.390.10:FF:000006">
    <property type="entry name" value="Puromycin-sensitive aminopeptidase"/>
    <property type="match status" value="1"/>
</dbReference>
<dbReference type="InterPro" id="IPR014782">
    <property type="entry name" value="Peptidase_M1_dom"/>
</dbReference>
<evidence type="ECO:0000313" key="16">
    <source>
        <dbReference type="Proteomes" id="UP000076722"/>
    </source>
</evidence>
<dbReference type="SUPFAM" id="SSF63737">
    <property type="entry name" value="Leukotriene A4 hydrolase N-terminal domain"/>
    <property type="match status" value="1"/>
</dbReference>
<evidence type="ECO:0000259" key="13">
    <source>
        <dbReference type="Pfam" id="PF11838"/>
    </source>
</evidence>
<evidence type="ECO:0000256" key="5">
    <source>
        <dbReference type="ARBA" id="ARBA00022801"/>
    </source>
</evidence>
<dbReference type="GO" id="GO:0042277">
    <property type="term" value="F:peptide binding"/>
    <property type="evidence" value="ECO:0007669"/>
    <property type="project" value="TreeGrafter"/>
</dbReference>
<evidence type="ECO:0000256" key="2">
    <source>
        <dbReference type="ARBA" id="ARBA00022438"/>
    </source>
</evidence>
<evidence type="ECO:0000259" key="14">
    <source>
        <dbReference type="Pfam" id="PF17900"/>
    </source>
</evidence>
<dbReference type="OrthoDB" id="10031169at2759"/>
<name>A0A165AHD6_9AGAM</name>
<dbReference type="GO" id="GO:0005615">
    <property type="term" value="C:extracellular space"/>
    <property type="evidence" value="ECO:0007669"/>
    <property type="project" value="TreeGrafter"/>
</dbReference>
<dbReference type="Gene3D" id="2.60.40.1910">
    <property type="match status" value="1"/>
</dbReference>
<evidence type="ECO:0000256" key="11">
    <source>
        <dbReference type="RuleBase" id="RU364040"/>
    </source>
</evidence>
<dbReference type="InterPro" id="IPR042097">
    <property type="entry name" value="Aminopeptidase_N-like_N_sf"/>
</dbReference>
<dbReference type="Gene3D" id="1.10.390.10">
    <property type="entry name" value="Neutral Protease Domain 2"/>
    <property type="match status" value="1"/>
</dbReference>
<feature type="domain" description="Peptidase M1 membrane alanine aminopeptidase" evidence="12">
    <location>
        <begin position="285"/>
        <end position="506"/>
    </location>
</feature>
<keyword evidence="4 9" id="KW-0479">Metal-binding</keyword>